<evidence type="ECO:0000256" key="2">
    <source>
        <dbReference type="ARBA" id="ARBA00022723"/>
    </source>
</evidence>
<reference evidence="5 6" key="1">
    <citation type="journal article" date="2016" name="Sci. Rep.">
        <title>A novel ammonia-oxidizing archaeon from wastewater treatment plant: Its enrichment, physiological and genomic characteristics.</title>
        <authorList>
            <person name="Li Y."/>
            <person name="Ding K."/>
            <person name="Wen X."/>
            <person name="Zhang B."/>
            <person name="Shen B."/>
            <person name="Yang Y."/>
        </authorList>
    </citation>
    <scope>NUCLEOTIDE SEQUENCE [LARGE SCALE GENOMIC DNA]</scope>
    <source>
        <strain evidence="5 6">SAT1</strain>
    </source>
</reference>
<gene>
    <name evidence="5" type="ORF">SU86_007780</name>
</gene>
<name>A0A3G1B3E6_9ARCH</name>
<evidence type="ECO:0000256" key="1">
    <source>
        <dbReference type="ARBA" id="ARBA00001947"/>
    </source>
</evidence>
<dbReference type="InterPro" id="IPR003785">
    <property type="entry name" value="Creatininase/forma_Hydrolase"/>
</dbReference>
<dbReference type="RefSeq" id="WP_048186967.1">
    <property type="nucleotide sequence ID" value="NZ_CP011097.1"/>
</dbReference>
<dbReference type="Proteomes" id="UP000266745">
    <property type="component" value="Chromosome"/>
</dbReference>
<keyword evidence="2" id="KW-0479">Metal-binding</keyword>
<dbReference type="STRING" id="1603555.SU86_007780"/>
<comment type="cofactor">
    <cofactor evidence="1">
        <name>Zn(2+)</name>
        <dbReference type="ChEBI" id="CHEBI:29105"/>
    </cofactor>
</comment>
<evidence type="ECO:0000256" key="3">
    <source>
        <dbReference type="ARBA" id="ARBA00022801"/>
    </source>
</evidence>
<dbReference type="KEGG" id="tah:SU86_007780"/>
<proteinExistence type="predicted"/>
<keyword evidence="6" id="KW-1185">Reference proteome</keyword>
<dbReference type="PANTHER" id="PTHR35005">
    <property type="entry name" value="3-DEHYDRO-SCYLLO-INOSOSE HYDROLASE"/>
    <property type="match status" value="1"/>
</dbReference>
<keyword evidence="4" id="KW-0862">Zinc</keyword>
<dbReference type="GO" id="GO:0009231">
    <property type="term" value="P:riboflavin biosynthetic process"/>
    <property type="evidence" value="ECO:0007669"/>
    <property type="project" value="TreeGrafter"/>
</dbReference>
<evidence type="ECO:0000313" key="6">
    <source>
        <dbReference type="Proteomes" id="UP000266745"/>
    </source>
</evidence>
<dbReference type="GO" id="GO:0016811">
    <property type="term" value="F:hydrolase activity, acting on carbon-nitrogen (but not peptide) bonds, in linear amides"/>
    <property type="evidence" value="ECO:0007669"/>
    <property type="project" value="TreeGrafter"/>
</dbReference>
<dbReference type="SUPFAM" id="SSF102215">
    <property type="entry name" value="Creatininase"/>
    <property type="match status" value="1"/>
</dbReference>
<accession>A0A3G1B3E6</accession>
<keyword evidence="3" id="KW-0378">Hydrolase</keyword>
<evidence type="ECO:0000256" key="4">
    <source>
        <dbReference type="ARBA" id="ARBA00022833"/>
    </source>
</evidence>
<evidence type="ECO:0000313" key="5">
    <source>
        <dbReference type="EMBL" id="AJZ76280.1"/>
    </source>
</evidence>
<organism evidence="5 6">
    <name type="scientific">Candidatus Nitrosotenuis cloacae</name>
    <dbReference type="NCBI Taxonomy" id="1603555"/>
    <lineage>
        <taxon>Archaea</taxon>
        <taxon>Nitrososphaerota</taxon>
        <taxon>Candidatus Nitrosotenuis</taxon>
    </lineage>
</organism>
<dbReference type="PANTHER" id="PTHR35005:SF1">
    <property type="entry name" value="2-AMINO-5-FORMYLAMINO-6-RIBOSYLAMINOPYRIMIDIN-4(3H)-ONE 5'-MONOPHOSPHATE DEFORMYLASE"/>
    <property type="match status" value="1"/>
</dbReference>
<dbReference type="GO" id="GO:0046872">
    <property type="term" value="F:metal ion binding"/>
    <property type="evidence" value="ECO:0007669"/>
    <property type="project" value="UniProtKB-KW"/>
</dbReference>
<dbReference type="GeneID" id="24874456"/>
<dbReference type="Pfam" id="PF02633">
    <property type="entry name" value="Creatininase"/>
    <property type="match status" value="1"/>
</dbReference>
<dbReference type="Gene3D" id="3.40.50.10310">
    <property type="entry name" value="Creatininase"/>
    <property type="match status" value="1"/>
</dbReference>
<dbReference type="AlphaFoldDB" id="A0A3G1B3E6"/>
<dbReference type="InterPro" id="IPR024087">
    <property type="entry name" value="Creatininase-like_sf"/>
</dbReference>
<protein>
    <submittedName>
        <fullName evidence="5">Creatininase</fullName>
    </submittedName>
</protein>
<dbReference type="OrthoDB" id="46121at2157"/>
<sequence length="233" mass="26232">MTEIRSLTDPIIRKTKSKSAIIPIGSLEQHGAHLPISTDSDIVTEVARHVAKRCGLLLFPTIQYGVSFEHAPFFNLSIKDKTLQNYLVDLCVSLGQNSINRIIILNGHHGNQNALKSLVSKVAKITHEKTKVFVFSYWRFMDREFDHAGFVETSLMLALTKQVKMRLAKKGLTTQDMTTLQKQHVSRLASKQFIKATKNGIWGDPTKATKKDGQEIFSEITQNLSKTVSKLMH</sequence>
<dbReference type="EMBL" id="CP011097">
    <property type="protein sequence ID" value="AJZ76280.1"/>
    <property type="molecule type" value="Genomic_DNA"/>
</dbReference>